<name>A0ABD5WZU1_9EURY</name>
<gene>
    <name evidence="2" type="ORF">ACFQKD_10720</name>
</gene>
<keyword evidence="1" id="KW-0812">Transmembrane</keyword>
<dbReference type="PANTHER" id="PTHR31876:SF26">
    <property type="entry name" value="PROTEIN LIKE COV 2"/>
    <property type="match status" value="1"/>
</dbReference>
<protein>
    <submittedName>
        <fullName evidence="2">DUF502 domain-containing protein</fullName>
    </submittedName>
</protein>
<dbReference type="GeneID" id="79271311"/>
<keyword evidence="1" id="KW-1133">Transmembrane helix</keyword>
<reference evidence="2 3" key="1">
    <citation type="journal article" date="2019" name="Int. J. Syst. Evol. Microbiol.">
        <title>The Global Catalogue of Microorganisms (GCM) 10K type strain sequencing project: providing services to taxonomists for standard genome sequencing and annotation.</title>
        <authorList>
            <consortium name="The Broad Institute Genomics Platform"/>
            <consortium name="The Broad Institute Genome Sequencing Center for Infectious Disease"/>
            <person name="Wu L."/>
            <person name="Ma J."/>
        </authorList>
    </citation>
    <scope>NUCLEOTIDE SEQUENCE [LARGE SCALE GENOMIC DNA]</scope>
    <source>
        <strain evidence="2 3">DT55</strain>
    </source>
</reference>
<dbReference type="EMBL" id="JBHTAG010000003">
    <property type="protein sequence ID" value="MFC7097777.1"/>
    <property type="molecule type" value="Genomic_DNA"/>
</dbReference>
<dbReference type="PANTHER" id="PTHR31876">
    <property type="entry name" value="COV-LIKE PROTEIN 1"/>
    <property type="match status" value="1"/>
</dbReference>
<dbReference type="Pfam" id="PF04367">
    <property type="entry name" value="DUF502"/>
    <property type="match status" value="1"/>
</dbReference>
<dbReference type="Proteomes" id="UP001596388">
    <property type="component" value="Unassembled WGS sequence"/>
</dbReference>
<dbReference type="InterPro" id="IPR007462">
    <property type="entry name" value="COV1-like"/>
</dbReference>
<feature type="transmembrane region" description="Helical" evidence="1">
    <location>
        <begin position="56"/>
        <end position="77"/>
    </location>
</feature>
<keyword evidence="3" id="KW-1185">Reference proteome</keyword>
<dbReference type="RefSeq" id="WP_276237727.1">
    <property type="nucleotide sequence ID" value="NZ_CP119989.1"/>
</dbReference>
<evidence type="ECO:0000313" key="2">
    <source>
        <dbReference type="EMBL" id="MFC7097777.1"/>
    </source>
</evidence>
<accession>A0ABD5WZU1</accession>
<organism evidence="2 3">
    <name type="scientific">Halobaculum marinum</name>
    <dbReference type="NCBI Taxonomy" id="3031996"/>
    <lineage>
        <taxon>Archaea</taxon>
        <taxon>Methanobacteriati</taxon>
        <taxon>Methanobacteriota</taxon>
        <taxon>Stenosarchaea group</taxon>
        <taxon>Halobacteria</taxon>
        <taxon>Halobacteriales</taxon>
        <taxon>Haloferacaceae</taxon>
        <taxon>Halobaculum</taxon>
    </lineage>
</organism>
<proteinExistence type="predicted"/>
<feature type="transmembrane region" description="Helical" evidence="1">
    <location>
        <begin position="12"/>
        <end position="36"/>
    </location>
</feature>
<sequence length="224" mass="23712">MDAFTRLRSSFVAGLFLVLPLAVTLFVLDFAVNRLTVTLAPVVSGTGLAELVGNEALATVLAVVIIAFGVTLLGFVASNEAGRRLFGGFERGVRLLPIVRAVYFGVRQVSESLAAPGDGFDRVVIAEFPRDGTWAIGFVTNPAPRGVRRVAGDELMTVFFPHSPNPTAGKLAMMHPDDYDEIDMSVARGIRLLVTTGLSVDDPEKLPSVVAPSGDVVVTDGDGE</sequence>
<keyword evidence="1" id="KW-0472">Membrane</keyword>
<dbReference type="AlphaFoldDB" id="A0ABD5WZU1"/>
<evidence type="ECO:0000256" key="1">
    <source>
        <dbReference type="SAM" id="Phobius"/>
    </source>
</evidence>
<evidence type="ECO:0000313" key="3">
    <source>
        <dbReference type="Proteomes" id="UP001596388"/>
    </source>
</evidence>
<comment type="caution">
    <text evidence="2">The sequence shown here is derived from an EMBL/GenBank/DDBJ whole genome shotgun (WGS) entry which is preliminary data.</text>
</comment>